<evidence type="ECO:0000313" key="1">
    <source>
        <dbReference type="EMBL" id="MCX2936584.1"/>
    </source>
</evidence>
<dbReference type="Pfam" id="PF13450">
    <property type="entry name" value="NAD_binding_8"/>
    <property type="match status" value="1"/>
</dbReference>
<gene>
    <name evidence="1" type="ORF">ORI27_07735</name>
</gene>
<dbReference type="InterPro" id="IPR051209">
    <property type="entry name" value="FAD-bind_Monooxygenase_sf"/>
</dbReference>
<dbReference type="PANTHER" id="PTHR42877">
    <property type="entry name" value="L-ORNITHINE N(5)-MONOOXYGENASE-RELATED"/>
    <property type="match status" value="1"/>
</dbReference>
<sequence length="200" mass="22027">MARAATPRVGIIGAGMSGLGMAIKLHDAGIDSFVIYEKADDVGGTWRDNTYPGLHRDIPSPFYGYSFFPNAEWSRMLPPGGEIQAYLCRVADECDVLVTATGFLRVPRVPDIPGQSLVPVAEDQADCAMWWIERIRAGRVASAAPTEAAADEYNEDIKAALPQTIWASGCNSWYIFPWHPGRRRELLRAPVVTDFEVRTA</sequence>
<dbReference type="SUPFAM" id="SSF51905">
    <property type="entry name" value="FAD/NAD(P)-binding domain"/>
    <property type="match status" value="1"/>
</dbReference>
<dbReference type="Proteomes" id="UP001300745">
    <property type="component" value="Unassembled WGS sequence"/>
</dbReference>
<dbReference type="InterPro" id="IPR036188">
    <property type="entry name" value="FAD/NAD-bd_sf"/>
</dbReference>
<proteinExistence type="predicted"/>
<keyword evidence="2" id="KW-1185">Reference proteome</keyword>
<accession>A0ABT3SAR3</accession>
<evidence type="ECO:0000313" key="2">
    <source>
        <dbReference type="Proteomes" id="UP001300745"/>
    </source>
</evidence>
<name>A0ABT3SAR3_9MYCO</name>
<comment type="caution">
    <text evidence="1">The sequence shown here is derived from an EMBL/GenBank/DDBJ whole genome shotgun (WGS) entry which is preliminary data.</text>
</comment>
<organism evidence="1 2">
    <name type="scientific">Mycobacterium pinniadriaticum</name>
    <dbReference type="NCBI Taxonomy" id="2994102"/>
    <lineage>
        <taxon>Bacteria</taxon>
        <taxon>Bacillati</taxon>
        <taxon>Actinomycetota</taxon>
        <taxon>Actinomycetes</taxon>
        <taxon>Mycobacteriales</taxon>
        <taxon>Mycobacteriaceae</taxon>
        <taxon>Mycobacterium</taxon>
    </lineage>
</organism>
<dbReference type="Gene3D" id="3.50.50.60">
    <property type="entry name" value="FAD/NAD(P)-binding domain"/>
    <property type="match status" value="2"/>
</dbReference>
<protein>
    <submittedName>
        <fullName evidence="1">NAD(P)-binding protein</fullName>
    </submittedName>
</protein>
<dbReference type="PRINTS" id="PR00419">
    <property type="entry name" value="ADXRDTASE"/>
</dbReference>
<dbReference type="PANTHER" id="PTHR42877:SF4">
    <property type="entry name" value="FAD_NAD(P)-BINDING DOMAIN-CONTAINING PROTEIN-RELATED"/>
    <property type="match status" value="1"/>
</dbReference>
<reference evidence="1 2" key="1">
    <citation type="submission" date="2022-11" db="EMBL/GenBank/DDBJ databases">
        <title>Mycobacterium sp. nov.</title>
        <authorList>
            <person name="Papic B."/>
            <person name="Spicic S."/>
            <person name="Duvnjak S."/>
        </authorList>
    </citation>
    <scope>NUCLEOTIDE SEQUENCE [LARGE SCALE GENOMIC DNA]</scope>
    <source>
        <strain evidence="1 2">CVI_P4</strain>
    </source>
</reference>
<dbReference type="EMBL" id="JAPJDO010000005">
    <property type="protein sequence ID" value="MCX2936584.1"/>
    <property type="molecule type" value="Genomic_DNA"/>
</dbReference>